<reference evidence="2" key="1">
    <citation type="journal article" date="2020" name="Stud. Mycol.">
        <title>101 Dothideomycetes genomes: a test case for predicting lifestyles and emergence of pathogens.</title>
        <authorList>
            <person name="Haridas S."/>
            <person name="Albert R."/>
            <person name="Binder M."/>
            <person name="Bloem J."/>
            <person name="Labutti K."/>
            <person name="Salamov A."/>
            <person name="Andreopoulos B."/>
            <person name="Baker S."/>
            <person name="Barry K."/>
            <person name="Bills G."/>
            <person name="Bluhm B."/>
            <person name="Cannon C."/>
            <person name="Castanera R."/>
            <person name="Culley D."/>
            <person name="Daum C."/>
            <person name="Ezra D."/>
            <person name="Gonzalez J."/>
            <person name="Henrissat B."/>
            <person name="Kuo A."/>
            <person name="Liang C."/>
            <person name="Lipzen A."/>
            <person name="Lutzoni F."/>
            <person name="Magnuson J."/>
            <person name="Mondo S."/>
            <person name="Nolan M."/>
            <person name="Ohm R."/>
            <person name="Pangilinan J."/>
            <person name="Park H.-J."/>
            <person name="Ramirez L."/>
            <person name="Alfaro M."/>
            <person name="Sun H."/>
            <person name="Tritt A."/>
            <person name="Yoshinaga Y."/>
            <person name="Zwiers L.-H."/>
            <person name="Turgeon B."/>
            <person name="Goodwin S."/>
            <person name="Spatafora J."/>
            <person name="Crous P."/>
            <person name="Grigoriev I."/>
        </authorList>
    </citation>
    <scope>NUCLEOTIDE SEQUENCE</scope>
    <source>
        <strain evidence="2">CBS 119925</strain>
    </source>
</reference>
<dbReference type="Gene3D" id="3.40.630.30">
    <property type="match status" value="1"/>
</dbReference>
<accession>A0A6A6UZL5</accession>
<dbReference type="InterPro" id="IPR052523">
    <property type="entry name" value="Trichothecene_AcTrans"/>
</dbReference>
<keyword evidence="3" id="KW-1185">Reference proteome</keyword>
<dbReference type="CDD" id="cd04301">
    <property type="entry name" value="NAT_SF"/>
    <property type="match status" value="1"/>
</dbReference>
<dbReference type="PANTHER" id="PTHR42791:SF2">
    <property type="entry name" value="N-ACETYLTRANSFERASE DOMAIN-CONTAINING PROTEIN"/>
    <property type="match status" value="1"/>
</dbReference>
<evidence type="ECO:0000313" key="2">
    <source>
        <dbReference type="EMBL" id="KAF2743625.1"/>
    </source>
</evidence>
<evidence type="ECO:0000259" key="1">
    <source>
        <dbReference type="PROSITE" id="PS51186"/>
    </source>
</evidence>
<evidence type="ECO:0000313" key="3">
    <source>
        <dbReference type="Proteomes" id="UP000799440"/>
    </source>
</evidence>
<dbReference type="OrthoDB" id="196847at2759"/>
<dbReference type="Proteomes" id="UP000799440">
    <property type="component" value="Unassembled WGS sequence"/>
</dbReference>
<dbReference type="InterPro" id="IPR016181">
    <property type="entry name" value="Acyl_CoA_acyltransferase"/>
</dbReference>
<dbReference type="PANTHER" id="PTHR42791">
    <property type="entry name" value="GNAT FAMILY ACETYLTRANSFERASE"/>
    <property type="match status" value="1"/>
</dbReference>
<proteinExistence type="predicted"/>
<name>A0A6A6UZL5_9PLEO</name>
<sequence>MSTDDTKKSRIPSSDLRVEYCTEADAEQIAVGMYEAFGEGWWGSIEPQAMRPPLESTRVSRLAKRVRGTFSNPDMHWLKAVYVPTNSIAGIAGWMGPDHPFHNIWLRSAAEFFGWAEKCKWSEADMEDMWAGTDKEAWDEKFLKYERVRKEIVGEEKHWYLAPLFTFPEFQGKGVASLLLRWAIEKADATDPVTPLYLESSLAGYPIYKRFGFVPIKDYNMLRRGPLPETDEPKEAEADKA</sequence>
<dbReference type="InterPro" id="IPR000182">
    <property type="entry name" value="GNAT_dom"/>
</dbReference>
<dbReference type="AlphaFoldDB" id="A0A6A6UZL5"/>
<gene>
    <name evidence="2" type="ORF">M011DRAFT_471173</name>
</gene>
<dbReference type="EMBL" id="MU006595">
    <property type="protein sequence ID" value="KAF2743625.1"/>
    <property type="molecule type" value="Genomic_DNA"/>
</dbReference>
<dbReference type="SUPFAM" id="SSF55729">
    <property type="entry name" value="Acyl-CoA N-acyltransferases (Nat)"/>
    <property type="match status" value="1"/>
</dbReference>
<dbReference type="PROSITE" id="PS51186">
    <property type="entry name" value="GNAT"/>
    <property type="match status" value="1"/>
</dbReference>
<organism evidence="2 3">
    <name type="scientific">Sporormia fimetaria CBS 119925</name>
    <dbReference type="NCBI Taxonomy" id="1340428"/>
    <lineage>
        <taxon>Eukaryota</taxon>
        <taxon>Fungi</taxon>
        <taxon>Dikarya</taxon>
        <taxon>Ascomycota</taxon>
        <taxon>Pezizomycotina</taxon>
        <taxon>Dothideomycetes</taxon>
        <taxon>Pleosporomycetidae</taxon>
        <taxon>Pleosporales</taxon>
        <taxon>Sporormiaceae</taxon>
        <taxon>Sporormia</taxon>
    </lineage>
</organism>
<feature type="domain" description="N-acetyltransferase" evidence="1">
    <location>
        <begin position="157"/>
        <end position="237"/>
    </location>
</feature>
<protein>
    <submittedName>
        <fullName evidence="2">Acyl-CoA N-acyltransferase</fullName>
    </submittedName>
</protein>
<dbReference type="GO" id="GO:0016747">
    <property type="term" value="F:acyltransferase activity, transferring groups other than amino-acyl groups"/>
    <property type="evidence" value="ECO:0007669"/>
    <property type="project" value="InterPro"/>
</dbReference>
<dbReference type="Pfam" id="PF13673">
    <property type="entry name" value="Acetyltransf_10"/>
    <property type="match status" value="1"/>
</dbReference>